<dbReference type="EMBL" id="FZMP01000223">
    <property type="protein sequence ID" value="SNQ62454.1"/>
    <property type="molecule type" value="Genomic_DNA"/>
</dbReference>
<sequence>MLQTSRNGIITVKYRNGMNLTQVSFFSCHLNDQEVVGRGGKYGGNGKKCFSAHYSSYINEHCI</sequence>
<keyword evidence="2" id="KW-1185">Reference proteome</keyword>
<proteinExistence type="predicted"/>
<protein>
    <submittedName>
        <fullName evidence="1">Uncharacterized protein</fullName>
    </submittedName>
</protein>
<name>A0A284VT44_9EURY</name>
<dbReference type="PROSITE" id="PS51257">
    <property type="entry name" value="PROKAR_LIPOPROTEIN"/>
    <property type="match status" value="1"/>
</dbReference>
<gene>
    <name evidence="1" type="ORF">MNV_740005</name>
</gene>
<evidence type="ECO:0000313" key="2">
    <source>
        <dbReference type="Proteomes" id="UP000218615"/>
    </source>
</evidence>
<reference evidence="2" key="1">
    <citation type="submission" date="2017-06" db="EMBL/GenBank/DDBJ databases">
        <authorList>
            <person name="Cremers G."/>
        </authorList>
    </citation>
    <scope>NUCLEOTIDE SEQUENCE [LARGE SCALE GENOMIC DNA]</scope>
</reference>
<evidence type="ECO:0000313" key="1">
    <source>
        <dbReference type="EMBL" id="SNQ62454.1"/>
    </source>
</evidence>
<dbReference type="Proteomes" id="UP000218615">
    <property type="component" value="Unassembled WGS sequence"/>
</dbReference>
<organism evidence="1 2">
    <name type="scientific">Candidatus Methanoperedens nitratireducens</name>
    <dbReference type="NCBI Taxonomy" id="1392998"/>
    <lineage>
        <taxon>Archaea</taxon>
        <taxon>Methanobacteriati</taxon>
        <taxon>Methanobacteriota</taxon>
        <taxon>Stenosarchaea group</taxon>
        <taxon>Methanomicrobia</taxon>
        <taxon>Methanosarcinales</taxon>
        <taxon>ANME-2 cluster</taxon>
        <taxon>Candidatus Methanoperedentaceae</taxon>
        <taxon>Candidatus Methanoperedens</taxon>
    </lineage>
</organism>
<accession>A0A284VT44</accession>
<dbReference type="AlphaFoldDB" id="A0A284VT44"/>